<gene>
    <name evidence="2" type="ORF">DL764_000677</name>
</gene>
<feature type="compositionally biased region" description="Low complexity" evidence="1">
    <location>
        <begin position="82"/>
        <end position="108"/>
    </location>
</feature>
<evidence type="ECO:0000313" key="2">
    <source>
        <dbReference type="EMBL" id="RYP10494.1"/>
    </source>
</evidence>
<feature type="region of interest" description="Disordered" evidence="1">
    <location>
        <begin position="302"/>
        <end position="328"/>
    </location>
</feature>
<proteinExistence type="predicted"/>
<reference evidence="2 3" key="1">
    <citation type="submission" date="2018-06" db="EMBL/GenBank/DDBJ databases">
        <title>Complete Genomes of Monosporascus.</title>
        <authorList>
            <person name="Robinson A.J."/>
            <person name="Natvig D.O."/>
        </authorList>
    </citation>
    <scope>NUCLEOTIDE SEQUENCE [LARGE SCALE GENOMIC DNA]</scope>
    <source>
        <strain evidence="2 3">CBS 110550</strain>
    </source>
</reference>
<dbReference type="STRING" id="155417.A0A4Q4TVA2"/>
<comment type="caution">
    <text evidence="2">The sequence shown here is derived from an EMBL/GenBank/DDBJ whole genome shotgun (WGS) entry which is preliminary data.</text>
</comment>
<feature type="region of interest" description="Disordered" evidence="1">
    <location>
        <begin position="250"/>
        <end position="278"/>
    </location>
</feature>
<dbReference type="OrthoDB" id="4779969at2759"/>
<feature type="compositionally biased region" description="Polar residues" evidence="1">
    <location>
        <begin position="259"/>
        <end position="270"/>
    </location>
</feature>
<name>A0A4Q4TVA2_9PEZI</name>
<dbReference type="Proteomes" id="UP000293360">
    <property type="component" value="Unassembled WGS sequence"/>
</dbReference>
<evidence type="ECO:0000256" key="1">
    <source>
        <dbReference type="SAM" id="MobiDB-lite"/>
    </source>
</evidence>
<protein>
    <submittedName>
        <fullName evidence="2">Uncharacterized protein</fullName>
    </submittedName>
</protein>
<evidence type="ECO:0000313" key="3">
    <source>
        <dbReference type="Proteomes" id="UP000293360"/>
    </source>
</evidence>
<dbReference type="EMBL" id="QJNU01000018">
    <property type="protein sequence ID" value="RYP10494.1"/>
    <property type="molecule type" value="Genomic_DNA"/>
</dbReference>
<accession>A0A4Q4TVA2</accession>
<dbReference type="AlphaFoldDB" id="A0A4Q4TVA2"/>
<sequence length="431" mass="44098">MIASNTSIAPTTPPVMTTSTVYSTNVYTVTSCAPEVTDCSKGEVTTELVSLYTTVCLVEQVQSSTEPASSKGVKFQSPPSPSKSSIVASSETLRVSKTTATGSTPSTTSTVYSTKVYTITSCAPEVSNCPVSIGQVTTEVVAISTTVCPVTEVADKEMPSPAPEGPYSTTAVTFSNTFGSSIIIITSTMSFIDTPAPSPQPTTAAPGTGTSAVAPGSTSILQSKSKLCTTLTLGKYFTTVIEYESITAQPPGKVAPGSSLVTSTYSQTPTPKEPQMDVPNYQMSPGDGTLETGSFSAPLVTSSAPGNLSSSANTAPENVAKPTTTRTKPVTNQRTVTRLMPGTESGGCVCEPTTISVTVMAAAPTVAVTSTVQPPYPSGGAYETGTAPPGTGGTGTVGTGVGTGYATMSTDMPLRRWFRRGYHAHGHGHGH</sequence>
<feature type="region of interest" description="Disordered" evidence="1">
    <location>
        <begin position="67"/>
        <end position="108"/>
    </location>
</feature>
<keyword evidence="3" id="KW-1185">Reference proteome</keyword>
<organism evidence="2 3">
    <name type="scientific">Monosporascus ibericus</name>
    <dbReference type="NCBI Taxonomy" id="155417"/>
    <lineage>
        <taxon>Eukaryota</taxon>
        <taxon>Fungi</taxon>
        <taxon>Dikarya</taxon>
        <taxon>Ascomycota</taxon>
        <taxon>Pezizomycotina</taxon>
        <taxon>Sordariomycetes</taxon>
        <taxon>Xylariomycetidae</taxon>
        <taxon>Xylariales</taxon>
        <taxon>Xylariales incertae sedis</taxon>
        <taxon>Monosporascus</taxon>
    </lineage>
</organism>
<feature type="region of interest" description="Disordered" evidence="1">
    <location>
        <begin position="194"/>
        <end position="214"/>
    </location>
</feature>